<keyword evidence="1" id="KW-1133">Transmembrane helix</keyword>
<name>A0A1G2I6M7_9BACT</name>
<evidence type="ECO:0000313" key="2">
    <source>
        <dbReference type="EMBL" id="OGZ70466.1"/>
    </source>
</evidence>
<proteinExistence type="predicted"/>
<evidence type="ECO:0000256" key="1">
    <source>
        <dbReference type="SAM" id="Phobius"/>
    </source>
</evidence>
<dbReference type="EMBL" id="MHOX01000025">
    <property type="protein sequence ID" value="OGZ70466.1"/>
    <property type="molecule type" value="Genomic_DNA"/>
</dbReference>
<keyword evidence="1" id="KW-0472">Membrane</keyword>
<feature type="transmembrane region" description="Helical" evidence="1">
    <location>
        <begin position="12"/>
        <end position="36"/>
    </location>
</feature>
<accession>A0A1G2I6M7</accession>
<evidence type="ECO:0000313" key="3">
    <source>
        <dbReference type="Proteomes" id="UP000176308"/>
    </source>
</evidence>
<dbReference type="AlphaFoldDB" id="A0A1G2I6M7"/>
<reference evidence="2 3" key="1">
    <citation type="journal article" date="2016" name="Nat. Commun.">
        <title>Thousands of microbial genomes shed light on interconnected biogeochemical processes in an aquifer system.</title>
        <authorList>
            <person name="Anantharaman K."/>
            <person name="Brown C.T."/>
            <person name="Hug L.A."/>
            <person name="Sharon I."/>
            <person name="Castelle C.J."/>
            <person name="Probst A.J."/>
            <person name="Thomas B.C."/>
            <person name="Singh A."/>
            <person name="Wilkins M.J."/>
            <person name="Karaoz U."/>
            <person name="Brodie E.L."/>
            <person name="Williams K.H."/>
            <person name="Hubbard S.S."/>
            <person name="Banfield J.F."/>
        </authorList>
    </citation>
    <scope>NUCLEOTIDE SEQUENCE [LARGE SCALE GENOMIC DNA]</scope>
</reference>
<sequence>MNNNILKNNKGVSLIITFFILTIILAIVLSVSVLLYGQIKIIRNIGNSVVAFYSADSGVEKILYYDRKQIPVGGVRGICNICNACLQNCTPGVDCDESDCQSCISTELSPSGCDPLSCSDCHINFSTETSFGESYDIDIVVTQQCKVSSEVVNVYGFYKDISRAIRLDSATKVSTLKIPSSGATATAQGQTGVNMIISADVLDPNNVGIESVIAAITGLGDENGGNCVPACSNNPCCAYREVALTGGGGGGNYSHPWNFGLQGVNYNISIMATDNFGYCVEVKNITITYQ</sequence>
<keyword evidence="1" id="KW-0812">Transmembrane</keyword>
<gene>
    <name evidence="2" type="ORF">A2904_01640</name>
</gene>
<comment type="caution">
    <text evidence="2">The sequence shown here is derived from an EMBL/GenBank/DDBJ whole genome shotgun (WGS) entry which is preliminary data.</text>
</comment>
<organism evidence="2 3">
    <name type="scientific">Candidatus Staskawiczbacteria bacterium RIFCSPLOWO2_01_FULL_33_9</name>
    <dbReference type="NCBI Taxonomy" id="1802211"/>
    <lineage>
        <taxon>Bacteria</taxon>
        <taxon>Candidatus Staskawicziibacteriota</taxon>
    </lineage>
</organism>
<dbReference type="Proteomes" id="UP000176308">
    <property type="component" value="Unassembled WGS sequence"/>
</dbReference>
<protein>
    <submittedName>
        <fullName evidence="2">Uncharacterized protein</fullName>
    </submittedName>
</protein>